<sequence length="198" mass="21668">MAHPLFIFNLLLGVLLTTAPTAHARTGAAAETISSGLAQLSETYNTYAEDGLAIDYPSGWRIERPSQQSIRLMNYDPIAPLTEVSAPIKTEIWLIDENPAVVVGRELDTLQQEQAQVNRYRVVTVDQQSGIRIWLGGLTGDFSHAIKTYVGYGDRQTVMIVSHYASPGEADEAAAIEIEAAVLRIHDSFKKLAIADES</sequence>
<feature type="signal peptide" evidence="1">
    <location>
        <begin position="1"/>
        <end position="24"/>
    </location>
</feature>
<evidence type="ECO:0000313" key="2">
    <source>
        <dbReference type="EMBL" id="MFE4108092.1"/>
    </source>
</evidence>
<name>A0ABW6IIP6_9CYAN</name>
<comment type="caution">
    <text evidence="2">The sequence shown here is derived from an EMBL/GenBank/DDBJ whole genome shotgun (WGS) entry which is preliminary data.</text>
</comment>
<accession>A0ABW6IIP6</accession>
<evidence type="ECO:0008006" key="4">
    <source>
        <dbReference type="Google" id="ProtNLM"/>
    </source>
</evidence>
<organism evidence="2 3">
    <name type="scientific">Almyronema epifaneia S1</name>
    <dbReference type="NCBI Taxonomy" id="2991925"/>
    <lineage>
        <taxon>Bacteria</taxon>
        <taxon>Bacillati</taxon>
        <taxon>Cyanobacteriota</taxon>
        <taxon>Cyanophyceae</taxon>
        <taxon>Nodosilineales</taxon>
        <taxon>Nodosilineaceae</taxon>
        <taxon>Almyronema</taxon>
        <taxon>Almyronema epifaneia</taxon>
    </lineage>
</organism>
<reference evidence="2 3" key="1">
    <citation type="submission" date="2024-10" db="EMBL/GenBank/DDBJ databases">
        <authorList>
            <person name="Ratan Roy A."/>
            <person name="Morales Sandoval P.H."/>
            <person name="De Los Santos Villalobos S."/>
            <person name="Chakraborty S."/>
            <person name="Mukherjee J."/>
        </authorList>
    </citation>
    <scope>NUCLEOTIDE SEQUENCE [LARGE SCALE GENOMIC DNA]</scope>
    <source>
        <strain evidence="2 3">S1</strain>
    </source>
</reference>
<evidence type="ECO:0000313" key="3">
    <source>
        <dbReference type="Proteomes" id="UP001600165"/>
    </source>
</evidence>
<feature type="chain" id="PRO_5046205328" description="DUF1795 domain-containing protein" evidence="1">
    <location>
        <begin position="25"/>
        <end position="198"/>
    </location>
</feature>
<gene>
    <name evidence="2" type="ORF">ACFVKH_17555</name>
</gene>
<dbReference type="EMBL" id="JBHZOL010000099">
    <property type="protein sequence ID" value="MFE4108092.1"/>
    <property type="molecule type" value="Genomic_DNA"/>
</dbReference>
<dbReference type="Proteomes" id="UP001600165">
    <property type="component" value="Unassembled WGS sequence"/>
</dbReference>
<protein>
    <recommendedName>
        <fullName evidence="4">DUF1795 domain-containing protein</fullName>
    </recommendedName>
</protein>
<dbReference type="RefSeq" id="WP_377967471.1">
    <property type="nucleotide sequence ID" value="NZ_JBHZOL010000099.1"/>
</dbReference>
<evidence type="ECO:0000256" key="1">
    <source>
        <dbReference type="SAM" id="SignalP"/>
    </source>
</evidence>
<proteinExistence type="predicted"/>
<keyword evidence="1" id="KW-0732">Signal</keyword>
<keyword evidence="3" id="KW-1185">Reference proteome</keyword>